<gene>
    <name evidence="1" type="ORF">M5W82_19665</name>
</gene>
<sequence>MITFKVPYNYYYKDFLFHYPAPFVEEEEKDGISVESHLEVKHPIV</sequence>
<organism evidence="1 2">
    <name type="scientific">Lysinibacillus xylanilyticus</name>
    <dbReference type="NCBI Taxonomy" id="582475"/>
    <lineage>
        <taxon>Bacteria</taxon>
        <taxon>Bacillati</taxon>
        <taxon>Bacillota</taxon>
        <taxon>Bacilli</taxon>
        <taxon>Bacillales</taxon>
        <taxon>Bacillaceae</taxon>
        <taxon>Lysinibacillus</taxon>
    </lineage>
</organism>
<dbReference type="RefSeq" id="WP_268639093.1">
    <property type="nucleotide sequence ID" value="NZ_JAMDLZ010000040.1"/>
</dbReference>
<evidence type="ECO:0000313" key="2">
    <source>
        <dbReference type="Proteomes" id="UP001527052"/>
    </source>
</evidence>
<keyword evidence="2" id="KW-1185">Reference proteome</keyword>
<name>A0ABT4ETV1_9BACI</name>
<evidence type="ECO:0000313" key="1">
    <source>
        <dbReference type="EMBL" id="MCY9549100.1"/>
    </source>
</evidence>
<protein>
    <submittedName>
        <fullName evidence="1">Uncharacterized protein</fullName>
    </submittedName>
</protein>
<dbReference type="Proteomes" id="UP001527052">
    <property type="component" value="Unassembled WGS sequence"/>
</dbReference>
<reference evidence="1 2" key="1">
    <citation type="submission" date="2022-05" db="EMBL/GenBank/DDBJ databases">
        <title>Genome Sequencing of Bee-Associated Microbes.</title>
        <authorList>
            <person name="Dunlap C."/>
        </authorList>
    </citation>
    <scope>NUCLEOTIDE SEQUENCE [LARGE SCALE GENOMIC DNA]</scope>
    <source>
        <strain evidence="1 2">NRRL BD-083</strain>
    </source>
</reference>
<proteinExistence type="predicted"/>
<accession>A0ABT4ETV1</accession>
<dbReference type="EMBL" id="JAMDLZ010000040">
    <property type="protein sequence ID" value="MCY9549100.1"/>
    <property type="molecule type" value="Genomic_DNA"/>
</dbReference>
<comment type="caution">
    <text evidence="1">The sequence shown here is derived from an EMBL/GenBank/DDBJ whole genome shotgun (WGS) entry which is preliminary data.</text>
</comment>